<gene>
    <name evidence="5" type="ORF">DSM107010_71350</name>
</gene>
<dbReference type="FunFam" id="3.40.50.720:FF:000047">
    <property type="entry name" value="NADP-dependent L-serine/L-allo-threonine dehydrogenase"/>
    <property type="match status" value="1"/>
</dbReference>
<dbReference type="AlphaFoldDB" id="A0AB37U7Q2"/>
<dbReference type="PANTHER" id="PTHR43115">
    <property type="entry name" value="DEHYDROGENASE/REDUCTASE SDR FAMILY MEMBER 11"/>
    <property type="match status" value="1"/>
</dbReference>
<dbReference type="InterPro" id="IPR036291">
    <property type="entry name" value="NAD(P)-bd_dom_sf"/>
</dbReference>
<dbReference type="InterPro" id="IPR002347">
    <property type="entry name" value="SDR_fam"/>
</dbReference>
<evidence type="ECO:0000256" key="2">
    <source>
        <dbReference type="ARBA" id="ARBA00023002"/>
    </source>
</evidence>
<organism evidence="5 6">
    <name type="scientific">Chroococcidiopsis cubana SAG 39.79</name>
    <dbReference type="NCBI Taxonomy" id="388085"/>
    <lineage>
        <taxon>Bacteria</taxon>
        <taxon>Bacillati</taxon>
        <taxon>Cyanobacteriota</taxon>
        <taxon>Cyanophyceae</taxon>
        <taxon>Chroococcidiopsidales</taxon>
        <taxon>Chroococcidiopsidaceae</taxon>
        <taxon>Chroococcidiopsis</taxon>
    </lineage>
</organism>
<dbReference type="PANTHER" id="PTHR43115:SF4">
    <property type="entry name" value="DEHYDROGENASE_REDUCTASE SDR FAMILY MEMBER 11"/>
    <property type="match status" value="1"/>
</dbReference>
<dbReference type="SUPFAM" id="SSF51735">
    <property type="entry name" value="NAD(P)-binding Rossmann-fold domains"/>
    <property type="match status" value="1"/>
</dbReference>
<dbReference type="SMART" id="SM00822">
    <property type="entry name" value="PKS_KR"/>
    <property type="match status" value="1"/>
</dbReference>
<keyword evidence="2" id="KW-0560">Oxidoreductase</keyword>
<evidence type="ECO:0000256" key="1">
    <source>
        <dbReference type="ARBA" id="ARBA00006484"/>
    </source>
</evidence>
<dbReference type="Gene3D" id="3.40.50.720">
    <property type="entry name" value="NAD(P)-binding Rossmann-like Domain"/>
    <property type="match status" value="1"/>
</dbReference>
<reference evidence="5 6" key="1">
    <citation type="journal article" date="2019" name="Genome Biol. Evol.">
        <title>Day and night: Metabolic profiles and evolutionary relationships of six axenic non-marine cyanobacteria.</title>
        <authorList>
            <person name="Will S.E."/>
            <person name="Henke P."/>
            <person name="Boedeker C."/>
            <person name="Huang S."/>
            <person name="Brinkmann H."/>
            <person name="Rohde M."/>
            <person name="Jarek M."/>
            <person name="Friedl T."/>
            <person name="Seufert S."/>
            <person name="Schumacher M."/>
            <person name="Overmann J."/>
            <person name="Neumann-Schaal M."/>
            <person name="Petersen J."/>
        </authorList>
    </citation>
    <scope>NUCLEOTIDE SEQUENCE [LARGE SCALE GENOMIC DNA]</scope>
    <source>
        <strain evidence="5 6">SAG 39.79</strain>
    </source>
</reference>
<evidence type="ECO:0000313" key="6">
    <source>
        <dbReference type="Proteomes" id="UP000282574"/>
    </source>
</evidence>
<evidence type="ECO:0000259" key="4">
    <source>
        <dbReference type="SMART" id="SM00822"/>
    </source>
</evidence>
<sequence>MAEGKLAQKVALVTGASSGIGEATAIALASTGAKVALAARRTQRLKKLVKRISESGGQAMPIVTDVADETQVREMVNKAAGLGNIDILVNNAGVMLPAPIEQANTEDWRRMIDINVLGLMYVTQAVLPLMKKQGGGHIVNISSTAGRETRSGFAAYDVTKYGVVAFSDALRKEVHKDNIRVTCIEPGAVSTQLVDRITNVEAKAAAEQYLDIITMLEGEDIAAAVLYAVTQHPRVQVNEILIRPTMEV</sequence>
<dbReference type="Pfam" id="PF00106">
    <property type="entry name" value="adh_short"/>
    <property type="match status" value="1"/>
</dbReference>
<dbReference type="PRINTS" id="PR00081">
    <property type="entry name" value="GDHRDH"/>
</dbReference>
<dbReference type="EMBL" id="RSCK01000195">
    <property type="protein sequence ID" value="RUS95267.1"/>
    <property type="molecule type" value="Genomic_DNA"/>
</dbReference>
<dbReference type="Proteomes" id="UP000282574">
    <property type="component" value="Unassembled WGS sequence"/>
</dbReference>
<comment type="similarity">
    <text evidence="1 3">Belongs to the short-chain dehydrogenases/reductases (SDR) family.</text>
</comment>
<protein>
    <submittedName>
        <fullName evidence="5">Oxidoreductase</fullName>
    </submittedName>
</protein>
<name>A0AB37U7Q2_9CYAN</name>
<feature type="domain" description="Ketoreductase" evidence="4">
    <location>
        <begin position="9"/>
        <end position="192"/>
    </location>
</feature>
<evidence type="ECO:0000256" key="3">
    <source>
        <dbReference type="RuleBase" id="RU000363"/>
    </source>
</evidence>
<dbReference type="InterPro" id="IPR057326">
    <property type="entry name" value="KR_dom"/>
</dbReference>
<accession>A0AB37U7Q2</accession>
<dbReference type="GO" id="GO:0016616">
    <property type="term" value="F:oxidoreductase activity, acting on the CH-OH group of donors, NAD or NADP as acceptor"/>
    <property type="evidence" value="ECO:0007669"/>
    <property type="project" value="UniProtKB-ARBA"/>
</dbReference>
<dbReference type="RefSeq" id="WP_106169982.1">
    <property type="nucleotide sequence ID" value="NZ_JAVKZF010000004.1"/>
</dbReference>
<proteinExistence type="inferred from homology"/>
<comment type="caution">
    <text evidence="5">The sequence shown here is derived from an EMBL/GenBank/DDBJ whole genome shotgun (WGS) entry which is preliminary data.</text>
</comment>
<evidence type="ECO:0000313" key="5">
    <source>
        <dbReference type="EMBL" id="RUS95267.1"/>
    </source>
</evidence>
<dbReference type="PRINTS" id="PR00080">
    <property type="entry name" value="SDRFAMILY"/>
</dbReference>
<keyword evidence="6" id="KW-1185">Reference proteome</keyword>